<keyword evidence="1" id="KW-0805">Transcription regulation</keyword>
<gene>
    <name evidence="5" type="ORF">FE782_07420</name>
</gene>
<dbReference type="PANTHER" id="PTHR30363">
    <property type="entry name" value="HTH-TYPE TRANSCRIPTIONAL REGULATOR SRLR-RELATED"/>
    <property type="match status" value="1"/>
</dbReference>
<dbReference type="PANTHER" id="PTHR30363:SF28">
    <property type="entry name" value="TRANSCRIPTIONAL REGULATORY PROTEIN-RELATED"/>
    <property type="match status" value="1"/>
</dbReference>
<evidence type="ECO:0000313" key="5">
    <source>
        <dbReference type="EMBL" id="TLS53184.1"/>
    </source>
</evidence>
<evidence type="ECO:0000256" key="3">
    <source>
        <dbReference type="ARBA" id="ARBA00023163"/>
    </source>
</evidence>
<dbReference type="InterPro" id="IPR001034">
    <property type="entry name" value="DeoR_HTH"/>
</dbReference>
<reference evidence="5 6" key="1">
    <citation type="submission" date="2019-05" db="EMBL/GenBank/DDBJ databases">
        <authorList>
            <person name="Narsing Rao M.P."/>
            <person name="Li W.J."/>
        </authorList>
    </citation>
    <scope>NUCLEOTIDE SEQUENCE [LARGE SCALE GENOMIC DNA]</scope>
    <source>
        <strain evidence="5 6">SYSU_K30003</strain>
    </source>
</reference>
<protein>
    <submittedName>
        <fullName evidence="5">ArsR family transcriptional regulator</fullName>
    </submittedName>
</protein>
<dbReference type="InterPro" id="IPR011991">
    <property type="entry name" value="ArsR-like_HTH"/>
</dbReference>
<organism evidence="5 6">
    <name type="scientific">Paenibacillus antri</name>
    <dbReference type="NCBI Taxonomy" id="2582848"/>
    <lineage>
        <taxon>Bacteria</taxon>
        <taxon>Bacillati</taxon>
        <taxon>Bacillota</taxon>
        <taxon>Bacilli</taxon>
        <taxon>Bacillales</taxon>
        <taxon>Paenibacillaceae</taxon>
        <taxon>Paenibacillus</taxon>
    </lineage>
</organism>
<dbReference type="EMBL" id="VCIW01000003">
    <property type="protein sequence ID" value="TLS53184.1"/>
    <property type="molecule type" value="Genomic_DNA"/>
</dbReference>
<proteinExistence type="predicted"/>
<dbReference type="RefSeq" id="WP_138193425.1">
    <property type="nucleotide sequence ID" value="NZ_VCIW01000003.1"/>
</dbReference>
<dbReference type="AlphaFoldDB" id="A0A5R9GID6"/>
<dbReference type="InterPro" id="IPR036388">
    <property type="entry name" value="WH-like_DNA-bd_sf"/>
</dbReference>
<evidence type="ECO:0000313" key="6">
    <source>
        <dbReference type="Proteomes" id="UP000309676"/>
    </source>
</evidence>
<accession>A0A5R9GID6</accession>
<keyword evidence="3" id="KW-0804">Transcription</keyword>
<dbReference type="Pfam" id="PF01022">
    <property type="entry name" value="HTH_5"/>
    <property type="match status" value="1"/>
</dbReference>
<keyword evidence="6" id="KW-1185">Reference proteome</keyword>
<dbReference type="GO" id="GO:0003677">
    <property type="term" value="F:DNA binding"/>
    <property type="evidence" value="ECO:0007669"/>
    <property type="project" value="UniProtKB-KW"/>
</dbReference>
<name>A0A5R9GID6_9BACL</name>
<sequence>MEDNNPTTRKQIVTMLRKRGPLNANDIAKQLGISDIAVRRHLNNLERDRIIRSETVRQAMGRPTFVYSLTEHAEDLFPKHYADITLEFLNDVRELQGPGAIDALFERREERLELKYKERLHDKPAGADGTEALAARVDELAAIQEERGYMADWREERAEGGASYVITEHNCPIHAIAHNFTQACDSELSLFRKVLEAEVEQVECKAKGGQRCVYVVKPKA</sequence>
<dbReference type="OrthoDB" id="155998at2"/>
<dbReference type="InterPro" id="IPR036390">
    <property type="entry name" value="WH_DNA-bd_sf"/>
</dbReference>
<dbReference type="SUPFAM" id="SSF46785">
    <property type="entry name" value="Winged helix' DNA-binding domain"/>
    <property type="match status" value="1"/>
</dbReference>
<dbReference type="Proteomes" id="UP000309676">
    <property type="component" value="Unassembled WGS sequence"/>
</dbReference>
<evidence type="ECO:0000259" key="4">
    <source>
        <dbReference type="PROSITE" id="PS51000"/>
    </source>
</evidence>
<dbReference type="InterPro" id="IPR001845">
    <property type="entry name" value="HTH_ArsR_DNA-bd_dom"/>
</dbReference>
<dbReference type="Gene3D" id="1.10.10.10">
    <property type="entry name" value="Winged helix-like DNA-binding domain superfamily/Winged helix DNA-binding domain"/>
    <property type="match status" value="1"/>
</dbReference>
<keyword evidence="2" id="KW-0238">DNA-binding</keyword>
<dbReference type="PROSITE" id="PS51000">
    <property type="entry name" value="HTH_DEOR_2"/>
    <property type="match status" value="1"/>
</dbReference>
<evidence type="ECO:0000256" key="2">
    <source>
        <dbReference type="ARBA" id="ARBA00023125"/>
    </source>
</evidence>
<comment type="caution">
    <text evidence="5">The sequence shown here is derived from an EMBL/GenBank/DDBJ whole genome shotgun (WGS) entry which is preliminary data.</text>
</comment>
<evidence type="ECO:0000256" key="1">
    <source>
        <dbReference type="ARBA" id="ARBA00023015"/>
    </source>
</evidence>
<dbReference type="SMART" id="SM00418">
    <property type="entry name" value="HTH_ARSR"/>
    <property type="match status" value="1"/>
</dbReference>
<dbReference type="CDD" id="cd00090">
    <property type="entry name" value="HTH_ARSR"/>
    <property type="match status" value="1"/>
</dbReference>
<dbReference type="GO" id="GO:0003700">
    <property type="term" value="F:DNA-binding transcription factor activity"/>
    <property type="evidence" value="ECO:0007669"/>
    <property type="project" value="InterPro"/>
</dbReference>
<dbReference type="InterPro" id="IPR050313">
    <property type="entry name" value="Carb_Metab_HTH_regulators"/>
</dbReference>
<feature type="domain" description="HTH deoR-type" evidence="4">
    <location>
        <begin position="5"/>
        <end position="65"/>
    </location>
</feature>